<dbReference type="AlphaFoldDB" id="A0A8T2PDA1"/>
<dbReference type="Proteomes" id="UP000824540">
    <property type="component" value="Unassembled WGS sequence"/>
</dbReference>
<dbReference type="EMBL" id="JAFBMS010000008">
    <property type="protein sequence ID" value="KAG9350020.1"/>
    <property type="molecule type" value="Genomic_DNA"/>
</dbReference>
<proteinExistence type="predicted"/>
<comment type="caution">
    <text evidence="2">The sequence shown here is derived from an EMBL/GenBank/DDBJ whole genome shotgun (WGS) entry which is preliminary data.</text>
</comment>
<keyword evidence="3" id="KW-1185">Reference proteome</keyword>
<name>A0A8T2PDA1_9TELE</name>
<accession>A0A8T2PDA1</accession>
<evidence type="ECO:0000313" key="3">
    <source>
        <dbReference type="Proteomes" id="UP000824540"/>
    </source>
</evidence>
<gene>
    <name evidence="2" type="ORF">JZ751_026373</name>
</gene>
<sequence length="88" mass="9684">MSKKQGVRQGKREYHESTPSAGIHDHGDKLWIDGAEVTVPGHLGDPDVIVTLICLHSLTKNMTELTSPDHLPGHCDLQRKEKTIAIPP</sequence>
<evidence type="ECO:0000313" key="2">
    <source>
        <dbReference type="EMBL" id="KAG9350020.1"/>
    </source>
</evidence>
<feature type="region of interest" description="Disordered" evidence="1">
    <location>
        <begin position="1"/>
        <end position="27"/>
    </location>
</feature>
<protein>
    <submittedName>
        <fullName evidence="2">Uncharacterized protein</fullName>
    </submittedName>
</protein>
<reference evidence="2" key="1">
    <citation type="thesis" date="2021" institute="BYU ScholarsArchive" country="Provo, UT, USA">
        <title>Applications of and Algorithms for Genome Assembly and Genomic Analyses with an Emphasis on Marine Teleosts.</title>
        <authorList>
            <person name="Pickett B.D."/>
        </authorList>
    </citation>
    <scope>NUCLEOTIDE SEQUENCE</scope>
    <source>
        <strain evidence="2">HI-2016</strain>
    </source>
</reference>
<organism evidence="2 3">
    <name type="scientific">Albula glossodonta</name>
    <name type="common">roundjaw bonefish</name>
    <dbReference type="NCBI Taxonomy" id="121402"/>
    <lineage>
        <taxon>Eukaryota</taxon>
        <taxon>Metazoa</taxon>
        <taxon>Chordata</taxon>
        <taxon>Craniata</taxon>
        <taxon>Vertebrata</taxon>
        <taxon>Euteleostomi</taxon>
        <taxon>Actinopterygii</taxon>
        <taxon>Neopterygii</taxon>
        <taxon>Teleostei</taxon>
        <taxon>Albuliformes</taxon>
        <taxon>Albulidae</taxon>
        <taxon>Albula</taxon>
    </lineage>
</organism>
<dbReference type="OrthoDB" id="10557129at2759"/>
<evidence type="ECO:0000256" key="1">
    <source>
        <dbReference type="SAM" id="MobiDB-lite"/>
    </source>
</evidence>